<name>A0A1G1XS57_9BACT</name>
<evidence type="ECO:0000256" key="11">
    <source>
        <dbReference type="RuleBase" id="RU003750"/>
    </source>
</evidence>
<dbReference type="PANTHER" id="PTHR14269">
    <property type="entry name" value="CDP-DIACYLGLYCEROL--GLYCEROL-3-PHOSPHATE 3-PHOSPHATIDYLTRANSFERASE-RELATED"/>
    <property type="match status" value="1"/>
</dbReference>
<dbReference type="GO" id="GO:0046474">
    <property type="term" value="P:glycerophospholipid biosynthetic process"/>
    <property type="evidence" value="ECO:0007669"/>
    <property type="project" value="TreeGrafter"/>
</dbReference>
<dbReference type="PANTHER" id="PTHR14269:SF11">
    <property type="entry name" value="CDP-DIACYLGLYCEROL--GLYCEROL-3-PHOSPHATE 3-PHOSPHATIDYLTRANSFERASE"/>
    <property type="match status" value="1"/>
</dbReference>
<dbReference type="AlphaFoldDB" id="A0A1G1XS57"/>
<reference evidence="13 14" key="1">
    <citation type="journal article" date="2016" name="Nat. Commun.">
        <title>Thousands of microbial genomes shed light on interconnected biogeochemical processes in an aquifer system.</title>
        <authorList>
            <person name="Anantharaman K."/>
            <person name="Brown C.T."/>
            <person name="Hug L.A."/>
            <person name="Sharon I."/>
            <person name="Castelle C.J."/>
            <person name="Probst A.J."/>
            <person name="Thomas B.C."/>
            <person name="Singh A."/>
            <person name="Wilkins M.J."/>
            <person name="Karaoz U."/>
            <person name="Brodie E.L."/>
            <person name="Williams K.H."/>
            <person name="Hubbard S.S."/>
            <person name="Banfield J.F."/>
        </authorList>
    </citation>
    <scope>NUCLEOTIDE SEQUENCE [LARGE SCALE GENOMIC DNA]</scope>
</reference>
<keyword evidence="9" id="KW-0594">Phospholipid biosynthesis</keyword>
<protein>
    <recommendedName>
        <fullName evidence="15">CDP-diacylglycerol--glycerol-3-phosphate 3-phosphatidyltransferase</fullName>
    </recommendedName>
</protein>
<gene>
    <name evidence="13" type="ORF">A2Y67_03500</name>
</gene>
<evidence type="ECO:0000256" key="10">
    <source>
        <dbReference type="ARBA" id="ARBA00023264"/>
    </source>
</evidence>
<comment type="similarity">
    <text evidence="2 11">Belongs to the CDP-alcohol phosphatidyltransferase class-I family.</text>
</comment>
<dbReference type="PIRSF" id="PIRSF000847">
    <property type="entry name" value="Phos_ph_gly_syn"/>
    <property type="match status" value="1"/>
</dbReference>
<dbReference type="EMBL" id="MHIA01000004">
    <property type="protein sequence ID" value="OGY42909.1"/>
    <property type="molecule type" value="Genomic_DNA"/>
</dbReference>
<feature type="transmembrane region" description="Helical" evidence="12">
    <location>
        <begin position="38"/>
        <end position="66"/>
    </location>
</feature>
<feature type="transmembrane region" description="Helical" evidence="12">
    <location>
        <begin position="113"/>
        <end position="136"/>
    </location>
</feature>
<dbReference type="InterPro" id="IPR043130">
    <property type="entry name" value="CDP-OH_PTrfase_TM_dom"/>
</dbReference>
<evidence type="ECO:0000256" key="3">
    <source>
        <dbReference type="ARBA" id="ARBA00022516"/>
    </source>
</evidence>
<evidence type="ECO:0000256" key="7">
    <source>
        <dbReference type="ARBA" id="ARBA00023098"/>
    </source>
</evidence>
<keyword evidence="7" id="KW-0443">Lipid metabolism</keyword>
<evidence type="ECO:0000313" key="14">
    <source>
        <dbReference type="Proteomes" id="UP000176260"/>
    </source>
</evidence>
<evidence type="ECO:0000256" key="6">
    <source>
        <dbReference type="ARBA" id="ARBA00022989"/>
    </source>
</evidence>
<keyword evidence="8 12" id="KW-0472">Membrane</keyword>
<dbReference type="InterPro" id="IPR000462">
    <property type="entry name" value="CDP-OH_P_trans"/>
</dbReference>
<keyword evidence="5 12" id="KW-0812">Transmembrane</keyword>
<sequence>MDNTIIPIKPKKHDWLFWPVIKLIPENITPNHLSMLRIFLALPIILLMYLQLYKTTGAFFIFAALLDGLDGSMARIRNQETKFGAIIDPTADKFLNAMVFLGFLFYIKTNDYYGMILAIILIDLLLFGVALGKFFIKDIMPWLDQKHLLSNDMGLPEIIHEVEVSRTGANKWGKIKMVLQVIVISALLLFDPQTSIWIHGKYAFLPDKLTLLHLSFPLLIVCIILGVLSLYGHFQAIQFKKE</sequence>
<organism evidence="13 14">
    <name type="scientific">Candidatus Buchananbacteria bacterium RBG_13_39_9</name>
    <dbReference type="NCBI Taxonomy" id="1797531"/>
    <lineage>
        <taxon>Bacteria</taxon>
        <taxon>Candidatus Buchananiibacteriota</taxon>
    </lineage>
</organism>
<proteinExistence type="inferred from homology"/>
<keyword evidence="10" id="KW-1208">Phospholipid metabolism</keyword>
<feature type="transmembrane region" description="Helical" evidence="12">
    <location>
        <begin position="177"/>
        <end position="198"/>
    </location>
</feature>
<dbReference type="InterPro" id="IPR048254">
    <property type="entry name" value="CDP_ALCOHOL_P_TRANSF_CS"/>
</dbReference>
<evidence type="ECO:0008006" key="15">
    <source>
        <dbReference type="Google" id="ProtNLM"/>
    </source>
</evidence>
<keyword evidence="3" id="KW-0444">Lipid biosynthesis</keyword>
<keyword evidence="4 11" id="KW-0808">Transferase</keyword>
<accession>A0A1G1XS57</accession>
<comment type="subcellular location">
    <subcellularLocation>
        <location evidence="1">Membrane</location>
        <topology evidence="1">Multi-pass membrane protein</topology>
    </subcellularLocation>
</comment>
<dbReference type="GO" id="GO:0008444">
    <property type="term" value="F:CDP-diacylglycerol-glycerol-3-phosphate 3-phosphatidyltransferase activity"/>
    <property type="evidence" value="ECO:0007669"/>
    <property type="project" value="InterPro"/>
</dbReference>
<evidence type="ECO:0000256" key="2">
    <source>
        <dbReference type="ARBA" id="ARBA00010441"/>
    </source>
</evidence>
<dbReference type="InterPro" id="IPR004570">
    <property type="entry name" value="Phosphatidylglycerol_P_synth"/>
</dbReference>
<feature type="transmembrane region" description="Helical" evidence="12">
    <location>
        <begin position="210"/>
        <end position="231"/>
    </location>
</feature>
<evidence type="ECO:0000256" key="5">
    <source>
        <dbReference type="ARBA" id="ARBA00022692"/>
    </source>
</evidence>
<evidence type="ECO:0000313" key="13">
    <source>
        <dbReference type="EMBL" id="OGY42909.1"/>
    </source>
</evidence>
<evidence type="ECO:0000256" key="8">
    <source>
        <dbReference type="ARBA" id="ARBA00023136"/>
    </source>
</evidence>
<evidence type="ECO:0000256" key="12">
    <source>
        <dbReference type="SAM" id="Phobius"/>
    </source>
</evidence>
<dbReference type="GO" id="GO:0016020">
    <property type="term" value="C:membrane"/>
    <property type="evidence" value="ECO:0007669"/>
    <property type="project" value="UniProtKB-SubCell"/>
</dbReference>
<keyword evidence="6 12" id="KW-1133">Transmembrane helix</keyword>
<dbReference type="PROSITE" id="PS00379">
    <property type="entry name" value="CDP_ALCOHOL_P_TRANSF"/>
    <property type="match status" value="1"/>
</dbReference>
<dbReference type="Proteomes" id="UP000176260">
    <property type="component" value="Unassembled WGS sequence"/>
</dbReference>
<evidence type="ECO:0000256" key="4">
    <source>
        <dbReference type="ARBA" id="ARBA00022679"/>
    </source>
</evidence>
<dbReference type="Gene3D" id="1.20.120.1760">
    <property type="match status" value="1"/>
</dbReference>
<evidence type="ECO:0000256" key="1">
    <source>
        <dbReference type="ARBA" id="ARBA00004141"/>
    </source>
</evidence>
<evidence type="ECO:0000256" key="9">
    <source>
        <dbReference type="ARBA" id="ARBA00023209"/>
    </source>
</evidence>
<dbReference type="Pfam" id="PF01066">
    <property type="entry name" value="CDP-OH_P_transf"/>
    <property type="match status" value="1"/>
</dbReference>
<dbReference type="InterPro" id="IPR050324">
    <property type="entry name" value="CDP-alcohol_PTase-I"/>
</dbReference>
<comment type="caution">
    <text evidence="13">The sequence shown here is derived from an EMBL/GenBank/DDBJ whole genome shotgun (WGS) entry which is preliminary data.</text>
</comment>